<evidence type="ECO:0000313" key="1">
    <source>
        <dbReference type="EMBL" id="ELR11990.1"/>
    </source>
</evidence>
<dbReference type="Proteomes" id="UP000011083">
    <property type="component" value="Unassembled WGS sequence"/>
</dbReference>
<dbReference type="GeneID" id="14912469"/>
<name>L8GFY1_ACACF</name>
<dbReference type="EMBL" id="KB008143">
    <property type="protein sequence ID" value="ELR11990.1"/>
    <property type="molecule type" value="Genomic_DNA"/>
</dbReference>
<dbReference type="RefSeq" id="XP_004334003.1">
    <property type="nucleotide sequence ID" value="XM_004333955.1"/>
</dbReference>
<proteinExistence type="predicted"/>
<dbReference type="KEGG" id="acan:ACA1_151920"/>
<reference evidence="1 2" key="1">
    <citation type="journal article" date="2013" name="Genome Biol.">
        <title>Genome of Acanthamoeba castellanii highlights extensive lateral gene transfer and early evolution of tyrosine kinase signaling.</title>
        <authorList>
            <person name="Clarke M."/>
            <person name="Lohan A.J."/>
            <person name="Liu B."/>
            <person name="Lagkouvardos I."/>
            <person name="Roy S."/>
            <person name="Zafar N."/>
            <person name="Bertelli C."/>
            <person name="Schilde C."/>
            <person name="Kianianmomeni A."/>
            <person name="Burglin T.R."/>
            <person name="Frech C."/>
            <person name="Turcotte B."/>
            <person name="Kopec K.O."/>
            <person name="Synnott J.M."/>
            <person name="Choo C."/>
            <person name="Paponov I."/>
            <person name="Finkler A."/>
            <person name="Soon Heng Tan C."/>
            <person name="Hutchins A.P."/>
            <person name="Weinmeier T."/>
            <person name="Rattei T."/>
            <person name="Chu J.S."/>
            <person name="Gimenez G."/>
            <person name="Irimia M."/>
            <person name="Rigden D.J."/>
            <person name="Fitzpatrick D.A."/>
            <person name="Lorenzo-Morales J."/>
            <person name="Bateman A."/>
            <person name="Chiu C.H."/>
            <person name="Tang P."/>
            <person name="Hegemann P."/>
            <person name="Fromm H."/>
            <person name="Raoult D."/>
            <person name="Greub G."/>
            <person name="Miranda-Saavedra D."/>
            <person name="Chen N."/>
            <person name="Nash P."/>
            <person name="Ginger M.L."/>
            <person name="Horn M."/>
            <person name="Schaap P."/>
            <person name="Caler L."/>
            <person name="Loftus B."/>
        </authorList>
    </citation>
    <scope>NUCLEOTIDE SEQUENCE [LARGE SCALE GENOMIC DNA]</scope>
    <source>
        <strain evidence="1 2">Neff</strain>
    </source>
</reference>
<dbReference type="AlphaFoldDB" id="L8GFY1"/>
<dbReference type="VEuPathDB" id="AmoebaDB:ACA1_151920"/>
<gene>
    <name evidence="1" type="ORF">ACA1_151920</name>
</gene>
<protein>
    <submittedName>
        <fullName evidence="1">Uncharacterized protein</fullName>
    </submittedName>
</protein>
<keyword evidence="2" id="KW-1185">Reference proteome</keyword>
<evidence type="ECO:0000313" key="2">
    <source>
        <dbReference type="Proteomes" id="UP000011083"/>
    </source>
</evidence>
<accession>L8GFY1</accession>
<organism evidence="1 2">
    <name type="scientific">Acanthamoeba castellanii (strain ATCC 30010 / Neff)</name>
    <dbReference type="NCBI Taxonomy" id="1257118"/>
    <lineage>
        <taxon>Eukaryota</taxon>
        <taxon>Amoebozoa</taxon>
        <taxon>Discosea</taxon>
        <taxon>Longamoebia</taxon>
        <taxon>Centramoebida</taxon>
        <taxon>Acanthamoebidae</taxon>
        <taxon>Acanthamoeba</taxon>
    </lineage>
</organism>
<sequence length="129" mass="14594">MFSHSTPHVFHFYHNPEGETMIRDKAYHTQGNWSSPYQLLTSVPQGSQQPNGNLVWQIHGLLAVVGVSLYKAMWIHGSLNVKVDQALRWVNPDNWELEDKALATICVELGCWEVGCFADHLNAKATCFL</sequence>